<dbReference type="EMBL" id="UINC01168041">
    <property type="protein sequence ID" value="SVD70866.1"/>
    <property type="molecule type" value="Genomic_DNA"/>
</dbReference>
<sequence length="131" mass="14845">MPEGAQDIRGLWQSIDPRMPDHVERVEQCGDRVVVTAYGLIHDHAPDMLSNDVSPRQIGPLLFCLRTSQATAIWTDNQLHQKLFGGPTVVKRYIEDGVYKWEFPGNGTLKMKRICKLPEHAKTSPDRTHAL</sequence>
<organism evidence="1">
    <name type="scientific">marine metagenome</name>
    <dbReference type="NCBI Taxonomy" id="408172"/>
    <lineage>
        <taxon>unclassified sequences</taxon>
        <taxon>metagenomes</taxon>
        <taxon>ecological metagenomes</taxon>
    </lineage>
</organism>
<proteinExistence type="predicted"/>
<reference evidence="1" key="1">
    <citation type="submission" date="2018-05" db="EMBL/GenBank/DDBJ databases">
        <authorList>
            <person name="Lanie J.A."/>
            <person name="Ng W.-L."/>
            <person name="Kazmierczak K.M."/>
            <person name="Andrzejewski T.M."/>
            <person name="Davidsen T.M."/>
            <person name="Wayne K.J."/>
            <person name="Tettelin H."/>
            <person name="Glass J.I."/>
            <person name="Rusch D."/>
            <person name="Podicherti R."/>
            <person name="Tsui H.-C.T."/>
            <person name="Winkler M.E."/>
        </authorList>
    </citation>
    <scope>NUCLEOTIDE SEQUENCE</scope>
</reference>
<accession>A0A382XI69</accession>
<name>A0A382XI69_9ZZZZ</name>
<gene>
    <name evidence="1" type="ORF">METZ01_LOCUS423720</name>
</gene>
<dbReference type="AlphaFoldDB" id="A0A382XI69"/>
<evidence type="ECO:0000313" key="1">
    <source>
        <dbReference type="EMBL" id="SVD70866.1"/>
    </source>
</evidence>
<protein>
    <submittedName>
        <fullName evidence="1">Uncharacterized protein</fullName>
    </submittedName>
</protein>